<dbReference type="GO" id="GO:0003677">
    <property type="term" value="F:DNA binding"/>
    <property type="evidence" value="ECO:0007669"/>
    <property type="project" value="InterPro"/>
</dbReference>
<evidence type="ECO:0000313" key="4">
    <source>
        <dbReference type="Proteomes" id="UP000196355"/>
    </source>
</evidence>
<comment type="caution">
    <text evidence="3">The sequence shown here is derived from an EMBL/GenBank/DDBJ whole genome shotgun (WGS) entry which is preliminary data.</text>
</comment>
<gene>
    <name evidence="3" type="ORF">B0E34_14670</name>
</gene>
<feature type="domain" description="HTH cro/C1-type" evidence="2">
    <location>
        <begin position="6"/>
        <end position="60"/>
    </location>
</feature>
<dbReference type="EMBL" id="MVAG01000127">
    <property type="protein sequence ID" value="OVE56029.1"/>
    <property type="molecule type" value="Genomic_DNA"/>
</dbReference>
<reference evidence="4" key="1">
    <citation type="submission" date="2017-02" db="EMBL/GenBank/DDBJ databases">
        <authorList>
            <person name="Tetz G."/>
            <person name="Tetz V."/>
        </authorList>
    </citation>
    <scope>NUCLEOTIDE SEQUENCE [LARGE SCALE GENOMIC DNA]</scope>
    <source>
        <strain evidence="4">VT16-26</strain>
    </source>
</reference>
<dbReference type="RefSeq" id="WP_087710633.1">
    <property type="nucleotide sequence ID" value="NZ_MVAG01000127.1"/>
</dbReference>
<accession>A0A202BX09</accession>
<proteinExistence type="predicted"/>
<dbReference type="Pfam" id="PF01381">
    <property type="entry name" value="HTH_3"/>
    <property type="match status" value="1"/>
</dbReference>
<dbReference type="InterPro" id="IPR010982">
    <property type="entry name" value="Lambda_DNA-bd_dom_sf"/>
</dbReference>
<feature type="coiled-coil region" evidence="1">
    <location>
        <begin position="95"/>
        <end position="122"/>
    </location>
</feature>
<dbReference type="Gene3D" id="1.10.260.40">
    <property type="entry name" value="lambda repressor-like DNA-binding domains"/>
    <property type="match status" value="1"/>
</dbReference>
<dbReference type="PROSITE" id="PS50943">
    <property type="entry name" value="HTH_CROC1"/>
    <property type="match status" value="1"/>
</dbReference>
<evidence type="ECO:0000259" key="2">
    <source>
        <dbReference type="PROSITE" id="PS50943"/>
    </source>
</evidence>
<keyword evidence="4" id="KW-1185">Reference proteome</keyword>
<dbReference type="SUPFAM" id="SSF47413">
    <property type="entry name" value="lambda repressor-like DNA-binding domains"/>
    <property type="match status" value="1"/>
</dbReference>
<name>A0A202BX09_9FLAO</name>
<dbReference type="SMART" id="SM00530">
    <property type="entry name" value="HTH_XRE"/>
    <property type="match status" value="1"/>
</dbReference>
<organism evidence="3 4">
    <name type="scientific">Chryseobacterium mucoviscidosis</name>
    <dbReference type="NCBI Taxonomy" id="1945581"/>
    <lineage>
        <taxon>Bacteria</taxon>
        <taxon>Pseudomonadati</taxon>
        <taxon>Bacteroidota</taxon>
        <taxon>Flavobacteriia</taxon>
        <taxon>Flavobacteriales</taxon>
        <taxon>Weeksellaceae</taxon>
        <taxon>Chryseobacterium group</taxon>
        <taxon>Chryseobacterium</taxon>
    </lineage>
</organism>
<dbReference type="InterPro" id="IPR001387">
    <property type="entry name" value="Cro/C1-type_HTH"/>
</dbReference>
<dbReference type="Proteomes" id="UP000196355">
    <property type="component" value="Unassembled WGS sequence"/>
</dbReference>
<evidence type="ECO:0000256" key="1">
    <source>
        <dbReference type="SAM" id="Coils"/>
    </source>
</evidence>
<keyword evidence="1" id="KW-0175">Coiled coil</keyword>
<sequence length="123" mass="14531">MIQQKLRDLRKQRKISQEYMAKILSTDPSSYSRKENGRSKIYDDEWEKLAKALDVCVDDIKEPEFSGVVHHDNSSFNDNSENYYNQNFNIPNSVLESLQDYISLLKRDLELLKKENEILKSQK</sequence>
<dbReference type="CDD" id="cd00093">
    <property type="entry name" value="HTH_XRE"/>
    <property type="match status" value="1"/>
</dbReference>
<evidence type="ECO:0000313" key="3">
    <source>
        <dbReference type="EMBL" id="OVE56029.1"/>
    </source>
</evidence>
<protein>
    <recommendedName>
        <fullName evidence="2">HTH cro/C1-type domain-containing protein</fullName>
    </recommendedName>
</protein>
<dbReference type="AlphaFoldDB" id="A0A202BX09"/>